<dbReference type="AlphaFoldDB" id="A0A915EIK4"/>
<sequence>MLQLLPKYIDNVLKLSTFATGMIQNAALPILVLFISRTISSSLSSLIGAREKGRSLIRSTPLVKLFNGIASLGLSIPHFLY</sequence>
<evidence type="ECO:0000313" key="2">
    <source>
        <dbReference type="WBParaSite" id="jg6273"/>
    </source>
</evidence>
<name>A0A915EIK4_9BILA</name>
<accession>A0A915EIK4</accession>
<protein>
    <submittedName>
        <fullName evidence="2">Uncharacterized protein</fullName>
    </submittedName>
</protein>
<proteinExistence type="predicted"/>
<reference evidence="2" key="1">
    <citation type="submission" date="2022-11" db="UniProtKB">
        <authorList>
            <consortium name="WormBaseParasite"/>
        </authorList>
    </citation>
    <scope>IDENTIFICATION</scope>
</reference>
<keyword evidence="1" id="KW-1185">Reference proteome</keyword>
<dbReference type="WBParaSite" id="jg6273">
    <property type="protein sequence ID" value="jg6273"/>
    <property type="gene ID" value="jg6273"/>
</dbReference>
<dbReference type="Proteomes" id="UP000887574">
    <property type="component" value="Unplaced"/>
</dbReference>
<organism evidence="1 2">
    <name type="scientific">Ditylenchus dipsaci</name>
    <dbReference type="NCBI Taxonomy" id="166011"/>
    <lineage>
        <taxon>Eukaryota</taxon>
        <taxon>Metazoa</taxon>
        <taxon>Ecdysozoa</taxon>
        <taxon>Nematoda</taxon>
        <taxon>Chromadorea</taxon>
        <taxon>Rhabditida</taxon>
        <taxon>Tylenchina</taxon>
        <taxon>Tylenchomorpha</taxon>
        <taxon>Sphaerularioidea</taxon>
        <taxon>Anguinidae</taxon>
        <taxon>Anguininae</taxon>
        <taxon>Ditylenchus</taxon>
    </lineage>
</organism>
<evidence type="ECO:0000313" key="1">
    <source>
        <dbReference type="Proteomes" id="UP000887574"/>
    </source>
</evidence>